<dbReference type="HOGENOM" id="CLU_169429_0_0_6"/>
<keyword evidence="3" id="KW-1185">Reference proteome</keyword>
<reference evidence="2 3" key="1">
    <citation type="journal article" date="2011" name="Stand. Genomic Sci.">
        <title>Complete genome sequence of Allochromatium vinosum DSM 180(T).</title>
        <authorList>
            <person name="Weissgerber T."/>
            <person name="Zigann R."/>
            <person name="Bruce D."/>
            <person name="Chang Y.J."/>
            <person name="Detter J.C."/>
            <person name="Han C."/>
            <person name="Hauser L."/>
            <person name="Jeffries C.D."/>
            <person name="Land M."/>
            <person name="Munk A.C."/>
            <person name="Tapia R."/>
            <person name="Dahl C."/>
        </authorList>
    </citation>
    <scope>NUCLEOTIDE SEQUENCE [LARGE SCALE GENOMIC DNA]</scope>
    <source>
        <strain evidence="3">ATCC 17899 / DSM 180 / NBRC 103801 / NCIMB 10441 / D</strain>
    </source>
</reference>
<dbReference type="OrthoDB" id="5569088at2"/>
<evidence type="ECO:0000256" key="1">
    <source>
        <dbReference type="SAM" id="SignalP"/>
    </source>
</evidence>
<dbReference type="Proteomes" id="UP000001441">
    <property type="component" value="Chromosome"/>
</dbReference>
<feature type="signal peptide" evidence="1">
    <location>
        <begin position="1"/>
        <end position="27"/>
    </location>
</feature>
<dbReference type="RefSeq" id="WP_012969339.1">
    <property type="nucleotide sequence ID" value="NC_013851.1"/>
</dbReference>
<evidence type="ECO:0000313" key="2">
    <source>
        <dbReference type="EMBL" id="ADC61063.1"/>
    </source>
</evidence>
<sequence length="118" mass="13423">MSKMIAPVRWLLALSILMLGWTAGALAQTSQPVCAQEAREQAQRLLDFHVGGDDRIFIEPDVVEKAPLRNPANPKQQFQVLEVRGMILKGQYRMRLIYYRLEDSCVLMGQEILEHASL</sequence>
<gene>
    <name evidence="2" type="ordered locus">Alvin_0093</name>
</gene>
<dbReference type="AlphaFoldDB" id="D3RVD6"/>
<dbReference type="EMBL" id="CP001896">
    <property type="protein sequence ID" value="ADC61063.1"/>
    <property type="molecule type" value="Genomic_DNA"/>
</dbReference>
<name>D3RVD6_ALLVD</name>
<protein>
    <submittedName>
        <fullName evidence="2">Uncharacterized protein</fullName>
    </submittedName>
</protein>
<dbReference type="eggNOG" id="ENOG50332IS">
    <property type="taxonomic scope" value="Bacteria"/>
</dbReference>
<dbReference type="STRING" id="572477.Alvin_0093"/>
<evidence type="ECO:0000313" key="3">
    <source>
        <dbReference type="Proteomes" id="UP000001441"/>
    </source>
</evidence>
<dbReference type="KEGG" id="alv:Alvin_0093"/>
<proteinExistence type="predicted"/>
<feature type="chain" id="PRO_5003049632" evidence="1">
    <location>
        <begin position="28"/>
        <end position="118"/>
    </location>
</feature>
<keyword evidence="1" id="KW-0732">Signal</keyword>
<organism evidence="2 3">
    <name type="scientific">Allochromatium vinosum (strain ATCC 17899 / DSM 180 / NBRC 103801 / NCIMB 10441 / D)</name>
    <name type="common">Chromatium vinosum</name>
    <dbReference type="NCBI Taxonomy" id="572477"/>
    <lineage>
        <taxon>Bacteria</taxon>
        <taxon>Pseudomonadati</taxon>
        <taxon>Pseudomonadota</taxon>
        <taxon>Gammaproteobacteria</taxon>
        <taxon>Chromatiales</taxon>
        <taxon>Chromatiaceae</taxon>
        <taxon>Allochromatium</taxon>
    </lineage>
</organism>
<accession>D3RVD6</accession>